<accession>A0A9X1SWU2</accession>
<comment type="caution">
    <text evidence="2">The sequence shown here is derived from an EMBL/GenBank/DDBJ whole genome shotgun (WGS) entry which is preliminary data.</text>
</comment>
<evidence type="ECO:0000313" key="3">
    <source>
        <dbReference type="Proteomes" id="UP001138997"/>
    </source>
</evidence>
<dbReference type="NCBIfam" id="TIGR03930">
    <property type="entry name" value="WXG100_ESAT6"/>
    <property type="match status" value="1"/>
</dbReference>
<dbReference type="AlphaFoldDB" id="A0A9X1SWU2"/>
<protein>
    <recommendedName>
        <fullName evidence="1">ESAT-6-like protein</fullName>
    </recommendedName>
</protein>
<name>A0A9X1SWU2_9ACTN</name>
<sequence length="99" mass="10766">MASNVNVTYEEMRTASNKLNAGKDDILGKLSELKNMINTLVNEGYVTDKSSKKFDENYTEFNDGATKMAEGLEGLASYLEAAADAFEQADTDLASAINK</sequence>
<evidence type="ECO:0000256" key="1">
    <source>
        <dbReference type="RuleBase" id="RU362001"/>
    </source>
</evidence>
<dbReference type="InterPro" id="IPR036689">
    <property type="entry name" value="ESAT-6-like_sf"/>
</dbReference>
<dbReference type="SUPFAM" id="SSF140453">
    <property type="entry name" value="EsxAB dimer-like"/>
    <property type="match status" value="1"/>
</dbReference>
<organism evidence="2 3">
    <name type="scientific">Kineosporia babensis</name>
    <dbReference type="NCBI Taxonomy" id="499548"/>
    <lineage>
        <taxon>Bacteria</taxon>
        <taxon>Bacillati</taxon>
        <taxon>Actinomycetota</taxon>
        <taxon>Actinomycetes</taxon>
        <taxon>Kineosporiales</taxon>
        <taxon>Kineosporiaceae</taxon>
        <taxon>Kineosporia</taxon>
    </lineage>
</organism>
<dbReference type="Proteomes" id="UP001138997">
    <property type="component" value="Unassembled WGS sequence"/>
</dbReference>
<proteinExistence type="inferred from homology"/>
<dbReference type="Gene3D" id="1.10.287.1060">
    <property type="entry name" value="ESAT-6-like"/>
    <property type="match status" value="1"/>
</dbReference>
<dbReference type="Pfam" id="PF06013">
    <property type="entry name" value="WXG100"/>
    <property type="match status" value="1"/>
</dbReference>
<dbReference type="InterPro" id="IPR010310">
    <property type="entry name" value="T7SS_ESAT-6-like"/>
</dbReference>
<dbReference type="RefSeq" id="WP_231446869.1">
    <property type="nucleotide sequence ID" value="NZ_JAJOMB010000016.1"/>
</dbReference>
<reference evidence="2" key="1">
    <citation type="submission" date="2021-11" db="EMBL/GenBank/DDBJ databases">
        <title>Streptomyces corallinus and Kineosporia corallina sp. nov., two new coral-derived marine actinobacteria.</title>
        <authorList>
            <person name="Buangrab K."/>
            <person name="Sutthacheep M."/>
            <person name="Yeemin T."/>
            <person name="Harunari E."/>
            <person name="Igarashi Y."/>
            <person name="Sripreechasak P."/>
            <person name="Kanchanasin P."/>
            <person name="Tanasupawat S."/>
            <person name="Phongsopitanun W."/>
        </authorList>
    </citation>
    <scope>NUCLEOTIDE SEQUENCE</scope>
    <source>
        <strain evidence="2">JCM 31032</strain>
    </source>
</reference>
<comment type="similarity">
    <text evidence="1">Belongs to the WXG100 family.</text>
</comment>
<gene>
    <name evidence="2" type="ORF">LR394_26160</name>
</gene>
<dbReference type="EMBL" id="JAJOMB010000016">
    <property type="protein sequence ID" value="MCD5314395.1"/>
    <property type="molecule type" value="Genomic_DNA"/>
</dbReference>
<evidence type="ECO:0000313" key="2">
    <source>
        <dbReference type="EMBL" id="MCD5314395.1"/>
    </source>
</evidence>
<keyword evidence="3" id="KW-1185">Reference proteome</keyword>